<dbReference type="InterPro" id="IPR011527">
    <property type="entry name" value="ABC1_TM_dom"/>
</dbReference>
<dbReference type="EMBL" id="WJYA01000179">
    <property type="protein sequence ID" value="MTE28424.1"/>
    <property type="molecule type" value="Genomic_DNA"/>
</dbReference>
<evidence type="ECO:0000256" key="5">
    <source>
        <dbReference type="SAM" id="Phobius"/>
    </source>
</evidence>
<keyword evidence="7" id="KW-0547">Nucleotide-binding</keyword>
<dbReference type="InterPro" id="IPR036640">
    <property type="entry name" value="ABC1_TM_sf"/>
</dbReference>
<sequence>KMIKQYRRDIFKGIMDRRPIRYYRENTADYISALTNDMKLIEDNYIAALLNTFKLVVMFAVTLVILLILTPMVTAILILTFLLMF</sequence>
<evidence type="ECO:0000313" key="7">
    <source>
        <dbReference type="EMBL" id="MTE28424.1"/>
    </source>
</evidence>
<gene>
    <name evidence="7" type="ORF">F1003_16000</name>
</gene>
<evidence type="ECO:0000256" key="1">
    <source>
        <dbReference type="ARBA" id="ARBA00004651"/>
    </source>
</evidence>
<dbReference type="GO" id="GO:0140359">
    <property type="term" value="F:ABC-type transporter activity"/>
    <property type="evidence" value="ECO:0007669"/>
    <property type="project" value="InterPro"/>
</dbReference>
<keyword evidence="3 5" id="KW-1133">Transmembrane helix</keyword>
<feature type="transmembrane region" description="Helical" evidence="5">
    <location>
        <begin position="55"/>
        <end position="84"/>
    </location>
</feature>
<accession>A0A7K1GI61</accession>
<comment type="subcellular location">
    <subcellularLocation>
        <location evidence="1">Cell membrane</location>
        <topology evidence="1">Multi-pass membrane protein</topology>
    </subcellularLocation>
</comment>
<dbReference type="Gene3D" id="1.20.1560.10">
    <property type="entry name" value="ABC transporter type 1, transmembrane domain"/>
    <property type="match status" value="1"/>
</dbReference>
<keyword evidence="8" id="KW-1185">Reference proteome</keyword>
<dbReference type="SUPFAM" id="SSF90123">
    <property type="entry name" value="ABC transporter transmembrane region"/>
    <property type="match status" value="1"/>
</dbReference>
<organism evidence="7 8">
    <name type="scientific">Winogradskyella ouciana</name>
    <dbReference type="NCBI Taxonomy" id="2608631"/>
    <lineage>
        <taxon>Bacteria</taxon>
        <taxon>Pseudomonadati</taxon>
        <taxon>Bacteroidota</taxon>
        <taxon>Flavobacteriia</taxon>
        <taxon>Flavobacteriales</taxon>
        <taxon>Flavobacteriaceae</taxon>
        <taxon>Winogradskyella</taxon>
    </lineage>
</organism>
<feature type="non-terminal residue" evidence="7">
    <location>
        <position position="85"/>
    </location>
</feature>
<name>A0A7K1GI61_9FLAO</name>
<dbReference type="AlphaFoldDB" id="A0A7K1GI61"/>
<evidence type="ECO:0000256" key="4">
    <source>
        <dbReference type="ARBA" id="ARBA00023136"/>
    </source>
</evidence>
<keyword evidence="4 5" id="KW-0472">Membrane</keyword>
<keyword evidence="7" id="KW-0067">ATP-binding</keyword>
<keyword evidence="2 5" id="KW-0812">Transmembrane</keyword>
<feature type="non-terminal residue" evidence="7">
    <location>
        <position position="1"/>
    </location>
</feature>
<evidence type="ECO:0000313" key="8">
    <source>
        <dbReference type="Proteomes" id="UP000447545"/>
    </source>
</evidence>
<dbReference type="GO" id="GO:0005886">
    <property type="term" value="C:plasma membrane"/>
    <property type="evidence" value="ECO:0007669"/>
    <property type="project" value="UniProtKB-SubCell"/>
</dbReference>
<evidence type="ECO:0000259" key="6">
    <source>
        <dbReference type="PROSITE" id="PS50929"/>
    </source>
</evidence>
<dbReference type="Proteomes" id="UP000447545">
    <property type="component" value="Unassembled WGS sequence"/>
</dbReference>
<dbReference type="PROSITE" id="PS50929">
    <property type="entry name" value="ABC_TM1F"/>
    <property type="match status" value="1"/>
</dbReference>
<evidence type="ECO:0000256" key="2">
    <source>
        <dbReference type="ARBA" id="ARBA00022692"/>
    </source>
</evidence>
<dbReference type="RefSeq" id="WP_235898427.1">
    <property type="nucleotide sequence ID" value="NZ_WJYA01000179.1"/>
</dbReference>
<reference evidence="7 8" key="1">
    <citation type="submission" date="2019-11" db="EMBL/GenBank/DDBJ databases">
        <title>Winogradskyella ouciana sp. nov., isolated from the hadal seawater of the Mariana Trench.</title>
        <authorList>
            <person name="Liu R."/>
        </authorList>
    </citation>
    <scope>NUCLEOTIDE SEQUENCE [LARGE SCALE GENOMIC DNA]</scope>
    <source>
        <strain evidence="7 8">ZXX205</strain>
    </source>
</reference>
<feature type="domain" description="ABC transmembrane type-1" evidence="6">
    <location>
        <begin position="1"/>
        <end position="85"/>
    </location>
</feature>
<dbReference type="GO" id="GO:0005524">
    <property type="term" value="F:ATP binding"/>
    <property type="evidence" value="ECO:0007669"/>
    <property type="project" value="UniProtKB-KW"/>
</dbReference>
<evidence type="ECO:0000256" key="3">
    <source>
        <dbReference type="ARBA" id="ARBA00022989"/>
    </source>
</evidence>
<proteinExistence type="predicted"/>
<comment type="caution">
    <text evidence="7">The sequence shown here is derived from an EMBL/GenBank/DDBJ whole genome shotgun (WGS) entry which is preliminary data.</text>
</comment>
<protein>
    <submittedName>
        <fullName evidence="7">ABC transporter ATP-binding protein</fullName>
    </submittedName>
</protein>